<dbReference type="RefSeq" id="WP_203940084.1">
    <property type="nucleotide sequence ID" value="NZ_BAAAGJ010000005.1"/>
</dbReference>
<comment type="caution">
    <text evidence="1">The sequence shown here is derived from an EMBL/GenBank/DDBJ whole genome shotgun (WGS) entry which is preliminary data.</text>
</comment>
<dbReference type="EMBL" id="BOOY01000030">
    <property type="protein sequence ID" value="GIJ04850.1"/>
    <property type="molecule type" value="Genomic_DNA"/>
</dbReference>
<gene>
    <name evidence="1" type="ORF">Sya03_42020</name>
</gene>
<dbReference type="Proteomes" id="UP000652013">
    <property type="component" value="Unassembled WGS sequence"/>
</dbReference>
<dbReference type="AlphaFoldDB" id="A0A8J3YBD2"/>
<name>A0A8J3YBD2_9ACTN</name>
<sequence length="191" mass="20736">MLFRAEALDAIRQGTVSLAFRRWRTARVRAGTRLRTMIGVVEVVAVTPVEPAAVTDADARRAGYAAAADLLADVPGDADRQLYRVELRHGGADPREALRGDVSEAALEQVLAALERMDRTGRRGPWTRTVLGLIADRPAVRAPDLAGPAGYADTLTFKRDVRRLKELGLTESLAVGYRLSPRGAAVLARLR</sequence>
<protein>
    <recommendedName>
        <fullName evidence="3">ASCH domain-containing protein</fullName>
    </recommendedName>
</protein>
<accession>A0A8J3YBD2</accession>
<evidence type="ECO:0000313" key="2">
    <source>
        <dbReference type="Proteomes" id="UP000652013"/>
    </source>
</evidence>
<evidence type="ECO:0008006" key="3">
    <source>
        <dbReference type="Google" id="ProtNLM"/>
    </source>
</evidence>
<proteinExistence type="predicted"/>
<keyword evidence="2" id="KW-1185">Reference proteome</keyword>
<organism evidence="1 2">
    <name type="scientific">Spirilliplanes yamanashiensis</name>
    <dbReference type="NCBI Taxonomy" id="42233"/>
    <lineage>
        <taxon>Bacteria</taxon>
        <taxon>Bacillati</taxon>
        <taxon>Actinomycetota</taxon>
        <taxon>Actinomycetes</taxon>
        <taxon>Micromonosporales</taxon>
        <taxon>Micromonosporaceae</taxon>
        <taxon>Spirilliplanes</taxon>
    </lineage>
</organism>
<evidence type="ECO:0000313" key="1">
    <source>
        <dbReference type="EMBL" id="GIJ04850.1"/>
    </source>
</evidence>
<reference evidence="1" key="1">
    <citation type="submission" date="2021-01" db="EMBL/GenBank/DDBJ databases">
        <title>Whole genome shotgun sequence of Spirilliplanes yamanashiensis NBRC 15828.</title>
        <authorList>
            <person name="Komaki H."/>
            <person name="Tamura T."/>
        </authorList>
    </citation>
    <scope>NUCLEOTIDE SEQUENCE</scope>
    <source>
        <strain evidence="1">NBRC 15828</strain>
    </source>
</reference>